<feature type="domain" description="CusB-like beta-barrel" evidence="4">
    <location>
        <begin position="288"/>
        <end position="361"/>
    </location>
</feature>
<dbReference type="InterPro" id="IPR058647">
    <property type="entry name" value="BSH_CzcB-like"/>
</dbReference>
<proteinExistence type="inferred from homology"/>
<dbReference type="GO" id="GO:1990281">
    <property type="term" value="C:efflux pump complex"/>
    <property type="evidence" value="ECO:0007669"/>
    <property type="project" value="TreeGrafter"/>
</dbReference>
<feature type="transmembrane region" description="Helical" evidence="3">
    <location>
        <begin position="38"/>
        <end position="57"/>
    </location>
</feature>
<dbReference type="RefSeq" id="WP_183199922.1">
    <property type="nucleotide sequence ID" value="NZ_JACIEK010000005.1"/>
</dbReference>
<evidence type="ECO:0000313" key="7">
    <source>
        <dbReference type="Proteomes" id="UP000542776"/>
    </source>
</evidence>
<dbReference type="NCBIfam" id="TIGR01730">
    <property type="entry name" value="RND_mfp"/>
    <property type="match status" value="1"/>
</dbReference>
<accession>A0A7W6EE37</accession>
<comment type="caution">
    <text evidence="6">The sequence shown here is derived from an EMBL/GenBank/DDBJ whole genome shotgun (WGS) entry which is preliminary data.</text>
</comment>
<dbReference type="InterPro" id="IPR006143">
    <property type="entry name" value="RND_pump_MFP"/>
</dbReference>
<keyword evidence="3" id="KW-0472">Membrane</keyword>
<organism evidence="6 7">
    <name type="scientific">Aureimonas pseudogalii</name>
    <dbReference type="NCBI Taxonomy" id="1744844"/>
    <lineage>
        <taxon>Bacteria</taxon>
        <taxon>Pseudomonadati</taxon>
        <taxon>Pseudomonadota</taxon>
        <taxon>Alphaproteobacteria</taxon>
        <taxon>Hyphomicrobiales</taxon>
        <taxon>Aurantimonadaceae</taxon>
        <taxon>Aureimonas</taxon>
    </lineage>
</organism>
<sequence length="371" mass="38199">MNAHAHPDPRLSEKLSALSLTPAPAGSRPPKHRGGRTLSILCIVALTVAAAAVPILSGVRLDAVLDSLGSRADEASRPGALASDEATKATDTKATATRTPTPPPPAVPAVTGSGHVVALAEAMVHPRRGGTIVALDADVGDRVRAGQVLLRLDDPETVFARQAAELAQDRARLVLAARRFDRDEADASARRMAGLARSGAVNAQTAIDTDGAARRAANLVDQGAQDLAGADLALERARQAVSDLTITAPIAGVVTARSARLGEAILAQIDARGDAPLFTITDPDRLGIDVDIAETAVAALRPGLRGEAVLDGYPDQPFAVEVARIAPVASAERGTVSLRLTPLSPPPGIRPAMAVRVRIETDVATATSQGH</sequence>
<dbReference type="PANTHER" id="PTHR30469:SF15">
    <property type="entry name" value="HLYD FAMILY OF SECRETION PROTEINS"/>
    <property type="match status" value="1"/>
</dbReference>
<dbReference type="AlphaFoldDB" id="A0A7W6EE37"/>
<dbReference type="Pfam" id="PF25973">
    <property type="entry name" value="BSH_CzcB"/>
    <property type="match status" value="1"/>
</dbReference>
<evidence type="ECO:0000256" key="2">
    <source>
        <dbReference type="SAM" id="MobiDB-lite"/>
    </source>
</evidence>
<protein>
    <submittedName>
        <fullName evidence="6">RND family efflux transporter MFP subunit</fullName>
    </submittedName>
</protein>
<evidence type="ECO:0000259" key="4">
    <source>
        <dbReference type="Pfam" id="PF25954"/>
    </source>
</evidence>
<dbReference type="Gene3D" id="2.40.30.170">
    <property type="match status" value="1"/>
</dbReference>
<feature type="region of interest" description="Disordered" evidence="2">
    <location>
        <begin position="1"/>
        <end position="34"/>
    </location>
</feature>
<dbReference type="SUPFAM" id="SSF111369">
    <property type="entry name" value="HlyD-like secretion proteins"/>
    <property type="match status" value="1"/>
</dbReference>
<evidence type="ECO:0000259" key="5">
    <source>
        <dbReference type="Pfam" id="PF25973"/>
    </source>
</evidence>
<comment type="similarity">
    <text evidence="1">Belongs to the membrane fusion protein (MFP) (TC 8.A.1) family.</text>
</comment>
<keyword evidence="7" id="KW-1185">Reference proteome</keyword>
<evidence type="ECO:0000313" key="6">
    <source>
        <dbReference type="EMBL" id="MBB3998381.1"/>
    </source>
</evidence>
<feature type="compositionally biased region" description="Basic and acidic residues" evidence="2">
    <location>
        <begin position="1"/>
        <end position="13"/>
    </location>
</feature>
<dbReference type="Gene3D" id="2.40.50.100">
    <property type="match status" value="1"/>
</dbReference>
<dbReference type="Pfam" id="PF25954">
    <property type="entry name" value="Beta-barrel_RND_2"/>
    <property type="match status" value="1"/>
</dbReference>
<feature type="domain" description="CzcB-like barrel-sandwich hybrid" evidence="5">
    <location>
        <begin position="122"/>
        <end position="268"/>
    </location>
</feature>
<keyword evidence="3" id="KW-1133">Transmembrane helix</keyword>
<feature type="region of interest" description="Disordered" evidence="2">
    <location>
        <begin position="72"/>
        <end position="108"/>
    </location>
</feature>
<keyword evidence="3" id="KW-0812">Transmembrane</keyword>
<dbReference type="EMBL" id="JACIEK010000005">
    <property type="protein sequence ID" value="MBB3998381.1"/>
    <property type="molecule type" value="Genomic_DNA"/>
</dbReference>
<dbReference type="Proteomes" id="UP000542776">
    <property type="component" value="Unassembled WGS sequence"/>
</dbReference>
<evidence type="ECO:0000256" key="1">
    <source>
        <dbReference type="ARBA" id="ARBA00009477"/>
    </source>
</evidence>
<dbReference type="InterPro" id="IPR058792">
    <property type="entry name" value="Beta-barrel_RND_2"/>
</dbReference>
<gene>
    <name evidence="6" type="ORF">GGR04_002222</name>
</gene>
<reference evidence="6 7" key="1">
    <citation type="submission" date="2020-08" db="EMBL/GenBank/DDBJ databases">
        <title>Genomic Encyclopedia of Type Strains, Phase IV (KMG-IV): sequencing the most valuable type-strain genomes for metagenomic binning, comparative biology and taxonomic classification.</title>
        <authorList>
            <person name="Goeker M."/>
        </authorList>
    </citation>
    <scope>NUCLEOTIDE SEQUENCE [LARGE SCALE GENOMIC DNA]</scope>
    <source>
        <strain evidence="6 7">DSM 102238</strain>
    </source>
</reference>
<name>A0A7W6EE37_9HYPH</name>
<dbReference type="GO" id="GO:0015562">
    <property type="term" value="F:efflux transmembrane transporter activity"/>
    <property type="evidence" value="ECO:0007669"/>
    <property type="project" value="TreeGrafter"/>
</dbReference>
<evidence type="ECO:0000256" key="3">
    <source>
        <dbReference type="SAM" id="Phobius"/>
    </source>
</evidence>
<dbReference type="PANTHER" id="PTHR30469">
    <property type="entry name" value="MULTIDRUG RESISTANCE PROTEIN MDTA"/>
    <property type="match status" value="1"/>
</dbReference>